<dbReference type="PANTHER" id="PTHR48050">
    <property type="entry name" value="STEROL 3-BETA-GLUCOSYLTRANSFERASE"/>
    <property type="match status" value="1"/>
</dbReference>
<dbReference type="InterPro" id="IPR010610">
    <property type="entry name" value="EryCIII-like_C"/>
</dbReference>
<evidence type="ECO:0000256" key="1">
    <source>
        <dbReference type="ARBA" id="ARBA00004184"/>
    </source>
</evidence>
<keyword evidence="3" id="KW-0443">Lipid metabolism</keyword>
<feature type="domain" description="Erythromycin biosynthesis protein CIII-like C-terminal" evidence="6">
    <location>
        <begin position="420"/>
        <end position="517"/>
    </location>
</feature>
<evidence type="ECO:0000259" key="6">
    <source>
        <dbReference type="Pfam" id="PF06722"/>
    </source>
</evidence>
<dbReference type="GeneID" id="63725861"/>
<name>A0A1L9PQP6_ASPVE</name>
<dbReference type="GO" id="GO:0006629">
    <property type="term" value="P:lipid metabolic process"/>
    <property type="evidence" value="ECO:0007669"/>
    <property type="project" value="UniProtKB-KW"/>
</dbReference>
<dbReference type="OrthoDB" id="5835829at2759"/>
<evidence type="ECO:0000259" key="5">
    <source>
        <dbReference type="Pfam" id="PF03033"/>
    </source>
</evidence>
<dbReference type="FunFam" id="3.40.50.2000:FF:000100">
    <property type="entry name" value="Glycosyltransferase family 1 protein"/>
    <property type="match status" value="1"/>
</dbReference>
<evidence type="ECO:0000256" key="2">
    <source>
        <dbReference type="ARBA" id="ARBA00022679"/>
    </source>
</evidence>
<dbReference type="InterPro" id="IPR002213">
    <property type="entry name" value="UDP_glucos_trans"/>
</dbReference>
<proteinExistence type="predicted"/>
<dbReference type="CDD" id="cd03784">
    <property type="entry name" value="GT1_Gtf-like"/>
    <property type="match status" value="1"/>
</dbReference>
<dbReference type="GO" id="GO:0016906">
    <property type="term" value="F:sterol 3-beta-glucosyltransferase activity"/>
    <property type="evidence" value="ECO:0007669"/>
    <property type="project" value="UniProtKB-ARBA"/>
</dbReference>
<dbReference type="FunFam" id="3.40.50.2000:FF:000009">
    <property type="entry name" value="Sterol 3-beta-glucosyltransferase UGT80A2"/>
    <property type="match status" value="1"/>
</dbReference>
<accession>A0A1L9PQP6</accession>
<dbReference type="InterPro" id="IPR004276">
    <property type="entry name" value="GlycoTrans_28_N"/>
</dbReference>
<dbReference type="Pfam" id="PF06722">
    <property type="entry name" value="EryCIII-like_C"/>
    <property type="match status" value="1"/>
</dbReference>
<feature type="domain" description="Glycosyltransferase family 28 N-terminal" evidence="5">
    <location>
        <begin position="93"/>
        <end position="250"/>
    </location>
</feature>
<dbReference type="STRING" id="1036611.A0A1L9PQP6"/>
<gene>
    <name evidence="7" type="ORF">ASPVEDRAFT_30347</name>
</gene>
<evidence type="ECO:0000313" key="8">
    <source>
        <dbReference type="Proteomes" id="UP000184073"/>
    </source>
</evidence>
<dbReference type="PANTHER" id="PTHR48050:SF13">
    <property type="entry name" value="STEROL 3-BETA-GLUCOSYLTRANSFERASE UGT80A2"/>
    <property type="match status" value="1"/>
</dbReference>
<dbReference type="GO" id="GO:0005975">
    <property type="term" value="P:carbohydrate metabolic process"/>
    <property type="evidence" value="ECO:0007669"/>
    <property type="project" value="InterPro"/>
</dbReference>
<dbReference type="AlphaFoldDB" id="A0A1L9PQP6"/>
<keyword evidence="2" id="KW-0808">Transferase</keyword>
<dbReference type="Gene3D" id="3.40.50.2000">
    <property type="entry name" value="Glycogen Phosphorylase B"/>
    <property type="match status" value="2"/>
</dbReference>
<sequence length="898" mass="98592">MPSEKPSICPSRKIPLACTSRCKAGRPEHARFTGHGYETEARVTGSGRLDINLEEDEPEVAGFLESLASQKPDITRRSFPVPGDLKFPIKLNIVMHVVGSRGDVQPFIVLGKALQQHGHRVRLATHLIFRDFVKRNGLEFFNIGGDPAELMSFMVNNPKLIPKMDALFHGAIARRRGEIRKIIGGCWRSCIEAGEGLDLLCDAPLTAPPFVADVIIANPPSFAHIHCAEKLGIPLHLMFTMPWSPTQAFPHPLANVHSFTTKPSVAKIASYAVTEMVIWQGLGDLQNEFRRFELGLEPLDAVRAPSLIHRLRIPFTYMWSPSLLPKPDDWQAHIDVTGFNFLPADTDYEPSLELLQFLESGPAPIYIGFGSIVVDDPDGLTQTILDAVLSTGQRALISKGWGGLGAESLHHKDIFFLGNCPHDWLFQHVSCVIHHGGAGTTAIGLAMGRPTVVVPFFGDQPFWGALVAANQAGPWPIPFRDLTPERLADAIYKCLTPATIAKAQELSERIRSENGPEQGVASFHRQLNLDRLRCSICPDRKAVWRVRKTKILLSPLAASVLVRGGHLDPHDVKLYVPCSLPYQCDAANDNSYRSKCYDTNTDPRGPFYASAEGVAGAMGNFLTGIVNIPMHTVQGISQTKRSRFADGFGLPTCEERMAMAEMQANGGPVVEDQGSSGLDEQRDSVSSLLSKETASSSSSSSSQDAPTMAKRSTLSSVLSNSSYTGRRVVNWIIEIPVGLTLLLSQGFHDAPRWYHDRTVKDVPYAHDIRSGLKAAATEFWQSWYDGITGLVTQPHSGWKQGGMGEMAKGVGKGVGGVVLKPQAGLWGLIGYPLNGVSRSIEKSYGNNRQDYIIFSRIRQGDADLAAASEDEKTQILAKWRAFQQKRKQFRASRDMSCH</sequence>
<dbReference type="EMBL" id="KV878131">
    <property type="protein sequence ID" value="OJJ03858.1"/>
    <property type="molecule type" value="Genomic_DNA"/>
</dbReference>
<reference evidence="8" key="1">
    <citation type="journal article" date="2017" name="Genome Biol.">
        <title>Comparative genomics reveals high biological diversity and specific adaptations in the industrially and medically important fungal genus Aspergillus.</title>
        <authorList>
            <person name="de Vries R.P."/>
            <person name="Riley R."/>
            <person name="Wiebenga A."/>
            <person name="Aguilar-Osorio G."/>
            <person name="Amillis S."/>
            <person name="Uchima C.A."/>
            <person name="Anderluh G."/>
            <person name="Asadollahi M."/>
            <person name="Askin M."/>
            <person name="Barry K."/>
            <person name="Battaglia E."/>
            <person name="Bayram O."/>
            <person name="Benocci T."/>
            <person name="Braus-Stromeyer S.A."/>
            <person name="Caldana C."/>
            <person name="Canovas D."/>
            <person name="Cerqueira G.C."/>
            <person name="Chen F."/>
            <person name="Chen W."/>
            <person name="Choi C."/>
            <person name="Clum A."/>
            <person name="Dos Santos R.A."/>
            <person name="Damasio A.R."/>
            <person name="Diallinas G."/>
            <person name="Emri T."/>
            <person name="Fekete E."/>
            <person name="Flipphi M."/>
            <person name="Freyberg S."/>
            <person name="Gallo A."/>
            <person name="Gournas C."/>
            <person name="Habgood R."/>
            <person name="Hainaut M."/>
            <person name="Harispe M.L."/>
            <person name="Henrissat B."/>
            <person name="Hilden K.S."/>
            <person name="Hope R."/>
            <person name="Hossain A."/>
            <person name="Karabika E."/>
            <person name="Karaffa L."/>
            <person name="Karanyi Z."/>
            <person name="Krasevec N."/>
            <person name="Kuo A."/>
            <person name="Kusch H."/>
            <person name="LaButti K."/>
            <person name="Lagendijk E.L."/>
            <person name="Lapidus A."/>
            <person name="Levasseur A."/>
            <person name="Lindquist E."/>
            <person name="Lipzen A."/>
            <person name="Logrieco A.F."/>
            <person name="MacCabe A."/>
            <person name="Maekelae M.R."/>
            <person name="Malavazi I."/>
            <person name="Melin P."/>
            <person name="Meyer V."/>
            <person name="Mielnichuk N."/>
            <person name="Miskei M."/>
            <person name="Molnar A.P."/>
            <person name="Mule G."/>
            <person name="Ngan C.Y."/>
            <person name="Orejas M."/>
            <person name="Orosz E."/>
            <person name="Ouedraogo J.P."/>
            <person name="Overkamp K.M."/>
            <person name="Park H.-S."/>
            <person name="Perrone G."/>
            <person name="Piumi F."/>
            <person name="Punt P.J."/>
            <person name="Ram A.F."/>
            <person name="Ramon A."/>
            <person name="Rauscher S."/>
            <person name="Record E."/>
            <person name="Riano-Pachon D.M."/>
            <person name="Robert V."/>
            <person name="Roehrig J."/>
            <person name="Ruller R."/>
            <person name="Salamov A."/>
            <person name="Salih N.S."/>
            <person name="Samson R.A."/>
            <person name="Sandor E."/>
            <person name="Sanguinetti M."/>
            <person name="Schuetze T."/>
            <person name="Sepcic K."/>
            <person name="Shelest E."/>
            <person name="Sherlock G."/>
            <person name="Sophianopoulou V."/>
            <person name="Squina F.M."/>
            <person name="Sun H."/>
            <person name="Susca A."/>
            <person name="Todd R.B."/>
            <person name="Tsang A."/>
            <person name="Unkles S.E."/>
            <person name="van de Wiele N."/>
            <person name="van Rossen-Uffink D."/>
            <person name="Oliveira J.V."/>
            <person name="Vesth T.C."/>
            <person name="Visser J."/>
            <person name="Yu J.-H."/>
            <person name="Zhou M."/>
            <person name="Andersen M.R."/>
            <person name="Archer D.B."/>
            <person name="Baker S.E."/>
            <person name="Benoit I."/>
            <person name="Brakhage A.A."/>
            <person name="Braus G.H."/>
            <person name="Fischer R."/>
            <person name="Frisvad J.C."/>
            <person name="Goldman G.H."/>
            <person name="Houbraken J."/>
            <person name="Oakley B."/>
            <person name="Pocsi I."/>
            <person name="Scazzocchio C."/>
            <person name="Seiboth B."/>
            <person name="vanKuyk P.A."/>
            <person name="Wortman J."/>
            <person name="Dyer P.S."/>
            <person name="Grigoriev I.V."/>
        </authorList>
    </citation>
    <scope>NUCLEOTIDE SEQUENCE [LARGE SCALE GENOMIC DNA]</scope>
    <source>
        <strain evidence="8">CBS 583.65</strain>
    </source>
</reference>
<dbReference type="SUPFAM" id="SSF53756">
    <property type="entry name" value="UDP-Glycosyltransferase/glycogen phosphorylase"/>
    <property type="match status" value="1"/>
</dbReference>
<feature type="compositionally biased region" description="Low complexity" evidence="4">
    <location>
        <begin position="684"/>
        <end position="702"/>
    </location>
</feature>
<dbReference type="InterPro" id="IPR050426">
    <property type="entry name" value="Glycosyltransferase_28"/>
</dbReference>
<keyword evidence="8" id="KW-1185">Reference proteome</keyword>
<feature type="region of interest" description="Disordered" evidence="4">
    <location>
        <begin position="667"/>
        <end position="711"/>
    </location>
</feature>
<dbReference type="GO" id="GO:0012505">
    <property type="term" value="C:endomembrane system"/>
    <property type="evidence" value="ECO:0007669"/>
    <property type="project" value="UniProtKB-SubCell"/>
</dbReference>
<dbReference type="Pfam" id="PF03033">
    <property type="entry name" value="Glyco_transf_28"/>
    <property type="match status" value="1"/>
</dbReference>
<comment type="subcellular location">
    <subcellularLocation>
        <location evidence="1">Endomembrane system</location>
        <topology evidence="1">Peripheral membrane protein</topology>
    </subcellularLocation>
</comment>
<dbReference type="Proteomes" id="UP000184073">
    <property type="component" value="Unassembled WGS sequence"/>
</dbReference>
<evidence type="ECO:0000256" key="3">
    <source>
        <dbReference type="ARBA" id="ARBA00023098"/>
    </source>
</evidence>
<organism evidence="7 8">
    <name type="scientific">Aspergillus versicolor CBS 583.65</name>
    <dbReference type="NCBI Taxonomy" id="1036611"/>
    <lineage>
        <taxon>Eukaryota</taxon>
        <taxon>Fungi</taxon>
        <taxon>Dikarya</taxon>
        <taxon>Ascomycota</taxon>
        <taxon>Pezizomycotina</taxon>
        <taxon>Eurotiomycetes</taxon>
        <taxon>Eurotiomycetidae</taxon>
        <taxon>Eurotiales</taxon>
        <taxon>Aspergillaceae</taxon>
        <taxon>Aspergillus</taxon>
        <taxon>Aspergillus subgen. Nidulantes</taxon>
    </lineage>
</organism>
<dbReference type="RefSeq" id="XP_040669620.1">
    <property type="nucleotide sequence ID" value="XM_040810350.1"/>
</dbReference>
<protein>
    <submittedName>
        <fullName evidence="7">Uncharacterized protein</fullName>
    </submittedName>
</protein>
<dbReference type="VEuPathDB" id="FungiDB:ASPVEDRAFT_30347"/>
<evidence type="ECO:0000313" key="7">
    <source>
        <dbReference type="EMBL" id="OJJ03858.1"/>
    </source>
</evidence>
<evidence type="ECO:0000256" key="4">
    <source>
        <dbReference type="SAM" id="MobiDB-lite"/>
    </source>
</evidence>